<dbReference type="PIRSF" id="PIRSF015582">
    <property type="entry name" value="Cit_lyase_B"/>
    <property type="match status" value="1"/>
</dbReference>
<dbReference type="InterPro" id="IPR040442">
    <property type="entry name" value="Pyrv_kinase-like_dom_sf"/>
</dbReference>
<keyword evidence="3" id="KW-0460">Magnesium</keyword>
<protein>
    <submittedName>
        <fullName evidence="6">Citrate lyase subunit beta-like protein, mitochondrial</fullName>
    </submittedName>
</protein>
<accession>A0ABM1F5D8</accession>
<evidence type="ECO:0000259" key="4">
    <source>
        <dbReference type="Pfam" id="PF03328"/>
    </source>
</evidence>
<reference evidence="6" key="1">
    <citation type="submission" date="2025-08" db="UniProtKB">
        <authorList>
            <consortium name="RefSeq"/>
        </authorList>
    </citation>
    <scope>IDENTIFICATION</scope>
</reference>
<dbReference type="InterPro" id="IPR015813">
    <property type="entry name" value="Pyrv/PenolPyrv_kinase-like_dom"/>
</dbReference>
<sequence length="240" mass="26772">MTWGIALVASAARGLCRPTRRTTADLTRNFYTRSKYTPRRAVLYVPGNDRHKIENVAKLKVDCAVLDCEDGVAANRKICYKLQVHLQQYNLSVKVNLILYIESAQGLINLREICSKGIDKSALGSFQLDGIVFGSDDYIADIGATRTKDASELIYARQKIVTVCKAFRLQAIDLVDIDYKDLDGLREQAVAGARMGFTGKQVIHPNQIPVVQDAFSPSPEMIEWATELIRAFDEQQESGQ</sequence>
<dbReference type="Gene3D" id="3.20.20.60">
    <property type="entry name" value="Phosphoenolpyruvate-binding domains"/>
    <property type="match status" value="2"/>
</dbReference>
<dbReference type="GeneID" id="106819557"/>
<dbReference type="RefSeq" id="XP_014679659.1">
    <property type="nucleotide sequence ID" value="XM_014824173.1"/>
</dbReference>
<gene>
    <name evidence="6" type="primary">LOC106819557</name>
</gene>
<evidence type="ECO:0000313" key="6">
    <source>
        <dbReference type="RefSeq" id="XP_014679659.1"/>
    </source>
</evidence>
<dbReference type="PANTHER" id="PTHR11105">
    <property type="entry name" value="CITRATE LYASE SUBUNIT BETA-RELATED"/>
    <property type="match status" value="1"/>
</dbReference>
<feature type="non-terminal residue" evidence="6">
    <location>
        <position position="240"/>
    </location>
</feature>
<keyword evidence="2" id="KW-0479">Metal-binding</keyword>
<evidence type="ECO:0000256" key="3">
    <source>
        <dbReference type="ARBA" id="ARBA00022842"/>
    </source>
</evidence>
<dbReference type="InterPro" id="IPR011206">
    <property type="entry name" value="Citrate_lyase_beta/mcl1/mcl2"/>
</dbReference>
<comment type="cofactor">
    <cofactor evidence="1">
        <name>Mg(2+)</name>
        <dbReference type="ChEBI" id="CHEBI:18420"/>
    </cofactor>
</comment>
<dbReference type="InterPro" id="IPR040186">
    <property type="entry name" value="Citramalyl-CoA_lyase"/>
</dbReference>
<evidence type="ECO:0000313" key="5">
    <source>
        <dbReference type="Proteomes" id="UP000695022"/>
    </source>
</evidence>
<keyword evidence="5" id="KW-1185">Reference proteome</keyword>
<dbReference type="PANTHER" id="PTHR11105:SF0">
    <property type="entry name" value="CITRAMALYL-COA LYASE, MITOCHONDRIAL"/>
    <property type="match status" value="1"/>
</dbReference>
<organism evidence="5 6">
    <name type="scientific">Priapulus caudatus</name>
    <name type="common">Priapulid worm</name>
    <dbReference type="NCBI Taxonomy" id="37621"/>
    <lineage>
        <taxon>Eukaryota</taxon>
        <taxon>Metazoa</taxon>
        <taxon>Ecdysozoa</taxon>
        <taxon>Scalidophora</taxon>
        <taxon>Priapulida</taxon>
        <taxon>Priapulimorpha</taxon>
        <taxon>Priapulimorphida</taxon>
        <taxon>Priapulidae</taxon>
        <taxon>Priapulus</taxon>
    </lineage>
</organism>
<name>A0ABM1F5D8_PRICU</name>
<dbReference type="SUPFAM" id="SSF51621">
    <property type="entry name" value="Phosphoenolpyruvate/pyruvate domain"/>
    <property type="match status" value="1"/>
</dbReference>
<proteinExistence type="predicted"/>
<evidence type="ECO:0000256" key="2">
    <source>
        <dbReference type="ARBA" id="ARBA00022723"/>
    </source>
</evidence>
<dbReference type="Pfam" id="PF03328">
    <property type="entry name" value="HpcH_HpaI"/>
    <property type="match status" value="1"/>
</dbReference>
<feature type="domain" description="HpcH/HpaI aldolase/citrate lyase" evidence="4">
    <location>
        <begin position="94"/>
        <end position="205"/>
    </location>
</feature>
<dbReference type="Proteomes" id="UP000695022">
    <property type="component" value="Unplaced"/>
</dbReference>
<evidence type="ECO:0000256" key="1">
    <source>
        <dbReference type="ARBA" id="ARBA00001946"/>
    </source>
</evidence>
<dbReference type="InterPro" id="IPR005000">
    <property type="entry name" value="Aldolase/citrate-lyase_domain"/>
</dbReference>